<dbReference type="InterPro" id="IPR018588">
    <property type="entry name" value="Dihaem_cytochrome-c"/>
</dbReference>
<dbReference type="AlphaFoldDB" id="A0A3B0U6G4"/>
<gene>
    <name evidence="1" type="ORF">MNBD_ALPHA12-887</name>
</gene>
<proteinExistence type="predicted"/>
<accession>A0A3B0U6G4</accession>
<dbReference type="Pfam" id="PF09626">
    <property type="entry name" value="DHC"/>
    <property type="match status" value="1"/>
</dbReference>
<dbReference type="EMBL" id="UOEO01000196">
    <property type="protein sequence ID" value="VAW22082.1"/>
    <property type="molecule type" value="Genomic_DNA"/>
</dbReference>
<protein>
    <submittedName>
        <fullName evidence="1">Ni,Fe-hydrogenase I cytochrome b subunit</fullName>
    </submittedName>
</protein>
<organism evidence="1">
    <name type="scientific">hydrothermal vent metagenome</name>
    <dbReference type="NCBI Taxonomy" id="652676"/>
    <lineage>
        <taxon>unclassified sequences</taxon>
        <taxon>metagenomes</taxon>
        <taxon>ecological metagenomes</taxon>
    </lineage>
</organism>
<name>A0A3B0U6G4_9ZZZZ</name>
<sequence>MRFIAVLLVAAVFAPSAVFAQSTKTTSPAAQTANECSACHFPYPAGLLPAASWKKIMGDLQNHFGEDASLDEKVRANIQSYLVANAGRGNVDANNPPLRITELTWFKQVHSEGEVLGLKQRLNVNSFVDCGACHR</sequence>
<reference evidence="1" key="1">
    <citation type="submission" date="2018-06" db="EMBL/GenBank/DDBJ databases">
        <authorList>
            <person name="Zhirakovskaya E."/>
        </authorList>
    </citation>
    <scope>NUCLEOTIDE SEQUENCE</scope>
</reference>
<evidence type="ECO:0000313" key="1">
    <source>
        <dbReference type="EMBL" id="VAW22082.1"/>
    </source>
</evidence>